<gene>
    <name evidence="1" type="ORF">UFOVP1382_1</name>
</gene>
<proteinExistence type="predicted"/>
<evidence type="ECO:0000313" key="1">
    <source>
        <dbReference type="EMBL" id="CAB4203332.1"/>
    </source>
</evidence>
<sequence>MSTEDDILGEDATASHIEDAAKHFRECADCRKNMIAKYRWPAKQALAVHEAKLG</sequence>
<accession>A0A6J5S510</accession>
<name>A0A6J5S510_9CAUD</name>
<dbReference type="EMBL" id="LR797331">
    <property type="protein sequence ID" value="CAB4203332.1"/>
    <property type="molecule type" value="Genomic_DNA"/>
</dbReference>
<feature type="non-terminal residue" evidence="1">
    <location>
        <position position="54"/>
    </location>
</feature>
<protein>
    <submittedName>
        <fullName evidence="1">Uncharacterized protein</fullName>
    </submittedName>
</protein>
<reference evidence="1" key="1">
    <citation type="submission" date="2020-05" db="EMBL/GenBank/DDBJ databases">
        <authorList>
            <person name="Chiriac C."/>
            <person name="Salcher M."/>
            <person name="Ghai R."/>
            <person name="Kavagutti S V."/>
        </authorList>
    </citation>
    <scope>NUCLEOTIDE SEQUENCE</scope>
</reference>
<organism evidence="1">
    <name type="scientific">uncultured Caudovirales phage</name>
    <dbReference type="NCBI Taxonomy" id="2100421"/>
    <lineage>
        <taxon>Viruses</taxon>
        <taxon>Duplodnaviria</taxon>
        <taxon>Heunggongvirae</taxon>
        <taxon>Uroviricota</taxon>
        <taxon>Caudoviricetes</taxon>
        <taxon>Peduoviridae</taxon>
        <taxon>Maltschvirus</taxon>
        <taxon>Maltschvirus maltsch</taxon>
    </lineage>
</organism>